<dbReference type="EMBL" id="BRXW01000515">
    <property type="protein sequence ID" value="GMH62190.1"/>
    <property type="molecule type" value="Genomic_DNA"/>
</dbReference>
<sequence length="484" mass="55533">MSCLNSPVIPCDQCQKMPQTPLRCGGCYSAFYCNRSCQKVHYKSHKAHCKPMSQRIIEGMTPDRPVIPASLRAEASNNADSDYECLICFENFPKSKMQRFADCGHQICIECNKKHYISRLESAQLTEDSSELSSVITCPFCRGNTRGPDVTTDPTHAYYEKLKWAKTGFGVNETNLEHEDLVHVVRRAQTVLLDYRNIDGNLEFLEAMRFAASGLDSIISRSESPLYCLPAFCTRIEIHKYLHEWKECVDKCSELVGDGKCLELSNEEDNLPSSDGKYIEEDSKDTFRMKIFLIQVQAMMELKRGFGEEIEAIFKLLGMYLHFKSFDANADTSYSQEWASLQAADTRLFYQLHAAYFCEIGKHEECIQFSETVVEMNPLSKEIYMPIAKSKRALGDLDGAIEQMRIAVKREEPWFVGNRERNEKFLKELIWEYNEEMMGGMDHAEWHEAYSNAMDKVKAGGGAEEESDQWQFISAYRAKFNKSE</sequence>
<evidence type="ECO:0000256" key="2">
    <source>
        <dbReference type="ARBA" id="ARBA00022771"/>
    </source>
</evidence>
<dbReference type="InterPro" id="IPR011990">
    <property type="entry name" value="TPR-like_helical_dom_sf"/>
</dbReference>
<dbReference type="GO" id="GO:0008270">
    <property type="term" value="F:zinc ion binding"/>
    <property type="evidence" value="ECO:0007669"/>
    <property type="project" value="UniProtKB-KW"/>
</dbReference>
<reference evidence="8" key="1">
    <citation type="journal article" date="2023" name="Commun. Biol.">
        <title>Genome analysis of Parmales, the sister group of diatoms, reveals the evolutionary specialization of diatoms from phago-mixotrophs to photoautotrophs.</title>
        <authorList>
            <person name="Ban H."/>
            <person name="Sato S."/>
            <person name="Yoshikawa S."/>
            <person name="Yamada K."/>
            <person name="Nakamura Y."/>
            <person name="Ichinomiya M."/>
            <person name="Sato N."/>
            <person name="Blanc-Mathieu R."/>
            <person name="Endo H."/>
            <person name="Kuwata A."/>
            <person name="Ogata H."/>
        </authorList>
    </citation>
    <scope>NUCLEOTIDE SEQUENCE [LARGE SCALE GENOMIC DNA]</scope>
    <source>
        <strain evidence="8">NIES 3700</strain>
    </source>
</reference>
<organism evidence="7 8">
    <name type="scientific">Triparma laevis f. longispina</name>
    <dbReference type="NCBI Taxonomy" id="1714387"/>
    <lineage>
        <taxon>Eukaryota</taxon>
        <taxon>Sar</taxon>
        <taxon>Stramenopiles</taxon>
        <taxon>Ochrophyta</taxon>
        <taxon>Bolidophyceae</taxon>
        <taxon>Parmales</taxon>
        <taxon>Triparmaceae</taxon>
        <taxon>Triparma</taxon>
    </lineage>
</organism>
<dbReference type="PROSITE" id="PS50089">
    <property type="entry name" value="ZF_RING_2"/>
    <property type="match status" value="1"/>
</dbReference>
<evidence type="ECO:0008006" key="9">
    <source>
        <dbReference type="Google" id="ProtNLM"/>
    </source>
</evidence>
<dbReference type="SUPFAM" id="SSF48452">
    <property type="entry name" value="TPR-like"/>
    <property type="match status" value="1"/>
</dbReference>
<evidence type="ECO:0000259" key="5">
    <source>
        <dbReference type="PROSITE" id="PS50089"/>
    </source>
</evidence>
<dbReference type="Gene3D" id="3.30.40.10">
    <property type="entry name" value="Zinc/RING finger domain, C3HC4 (zinc finger)"/>
    <property type="match status" value="1"/>
</dbReference>
<feature type="domain" description="MYND-type" evidence="6">
    <location>
        <begin position="11"/>
        <end position="49"/>
    </location>
</feature>
<dbReference type="Gene3D" id="1.25.40.10">
    <property type="entry name" value="Tetratricopeptide repeat domain"/>
    <property type="match status" value="1"/>
</dbReference>
<dbReference type="SUPFAM" id="SSF57850">
    <property type="entry name" value="RING/U-box"/>
    <property type="match status" value="1"/>
</dbReference>
<evidence type="ECO:0000259" key="6">
    <source>
        <dbReference type="PROSITE" id="PS50865"/>
    </source>
</evidence>
<accession>A0A9W7A331</accession>
<dbReference type="GO" id="GO:0005737">
    <property type="term" value="C:cytoplasm"/>
    <property type="evidence" value="ECO:0007669"/>
    <property type="project" value="UniProtKB-ARBA"/>
</dbReference>
<evidence type="ECO:0000313" key="7">
    <source>
        <dbReference type="EMBL" id="GMH62190.1"/>
    </source>
</evidence>
<evidence type="ECO:0000256" key="4">
    <source>
        <dbReference type="PROSITE-ProRule" id="PRU00134"/>
    </source>
</evidence>
<dbReference type="AlphaFoldDB" id="A0A9W7A331"/>
<feature type="domain" description="RING-type" evidence="5">
    <location>
        <begin position="85"/>
        <end position="142"/>
    </location>
</feature>
<dbReference type="SUPFAM" id="SSF144232">
    <property type="entry name" value="HIT/MYND zinc finger-like"/>
    <property type="match status" value="1"/>
</dbReference>
<keyword evidence="8" id="KW-1185">Reference proteome</keyword>
<comment type="caution">
    <text evidence="7">The sequence shown here is derived from an EMBL/GenBank/DDBJ whole genome shotgun (WGS) entry which is preliminary data.</text>
</comment>
<evidence type="ECO:0000256" key="1">
    <source>
        <dbReference type="ARBA" id="ARBA00022723"/>
    </source>
</evidence>
<keyword evidence="1" id="KW-0479">Metal-binding</keyword>
<dbReference type="PROSITE" id="PS01360">
    <property type="entry name" value="ZF_MYND_1"/>
    <property type="match status" value="1"/>
</dbReference>
<dbReference type="Proteomes" id="UP001165122">
    <property type="component" value="Unassembled WGS sequence"/>
</dbReference>
<dbReference type="PROSITE" id="PS50865">
    <property type="entry name" value="ZF_MYND_2"/>
    <property type="match status" value="1"/>
</dbReference>
<dbReference type="InterPro" id="IPR013083">
    <property type="entry name" value="Znf_RING/FYVE/PHD"/>
</dbReference>
<dbReference type="InterPro" id="IPR001841">
    <property type="entry name" value="Znf_RING"/>
</dbReference>
<gene>
    <name evidence="7" type="ORF">TrLO_g1494</name>
</gene>
<dbReference type="InterPro" id="IPR002893">
    <property type="entry name" value="Znf_MYND"/>
</dbReference>
<keyword evidence="3" id="KW-0862">Zinc</keyword>
<evidence type="ECO:0000313" key="8">
    <source>
        <dbReference type="Proteomes" id="UP001165122"/>
    </source>
</evidence>
<dbReference type="OrthoDB" id="207355at2759"/>
<proteinExistence type="predicted"/>
<dbReference type="Gene3D" id="6.10.140.2220">
    <property type="match status" value="1"/>
</dbReference>
<keyword evidence="2 4" id="KW-0863">Zinc-finger</keyword>
<evidence type="ECO:0000256" key="3">
    <source>
        <dbReference type="ARBA" id="ARBA00022833"/>
    </source>
</evidence>
<protein>
    <recommendedName>
        <fullName evidence="9">Suppressor of anucleate metulae protein B</fullName>
    </recommendedName>
</protein>
<dbReference type="Pfam" id="PF01753">
    <property type="entry name" value="zf-MYND"/>
    <property type="match status" value="1"/>
</dbReference>
<name>A0A9W7A331_9STRA</name>